<dbReference type="InterPro" id="IPR016181">
    <property type="entry name" value="Acyl_CoA_acyltransferase"/>
</dbReference>
<feature type="domain" description="N-acetyltransferase" evidence="3">
    <location>
        <begin position="7"/>
        <end position="158"/>
    </location>
</feature>
<dbReference type="GO" id="GO:0016747">
    <property type="term" value="F:acyltransferase activity, transferring groups other than amino-acyl groups"/>
    <property type="evidence" value="ECO:0007669"/>
    <property type="project" value="InterPro"/>
</dbReference>
<dbReference type="Pfam" id="PF13508">
    <property type="entry name" value="Acetyltransf_7"/>
    <property type="match status" value="1"/>
</dbReference>
<dbReference type="Gene3D" id="3.40.630.30">
    <property type="match status" value="1"/>
</dbReference>
<dbReference type="PANTHER" id="PTHR43877:SF2">
    <property type="entry name" value="AMINOALKYLPHOSPHONATE N-ACETYLTRANSFERASE-RELATED"/>
    <property type="match status" value="1"/>
</dbReference>
<dbReference type="RefSeq" id="XP_013429260.1">
    <property type="nucleotide sequence ID" value="XM_013573806.1"/>
</dbReference>
<sequence length="158" mass="17091">MSSTGATTIRLASSSDLPATSTLVSLAYSPYIPRLDGKFPAPMTADYASLINSSFLYSLIANETVIGCISLCASTSHDSALEINNLAIHPSSQGKGYGKLLLAFAEDVAKEKALENCCLYTNIKMVENVALYTKLGYKEIGRWSEDGFERVFFVKALN</sequence>
<dbReference type="PROSITE" id="PS51186">
    <property type="entry name" value="GNAT"/>
    <property type="match status" value="1"/>
</dbReference>
<dbReference type="InterPro" id="IPR050832">
    <property type="entry name" value="Bact_Acetyltransf"/>
</dbReference>
<dbReference type="OrthoDB" id="329272at2759"/>
<dbReference type="HOGENOM" id="CLU_139687_0_0_1"/>
<dbReference type="GeneID" id="25414955"/>
<gene>
    <name evidence="4" type="ORF">M436DRAFT_71488</name>
</gene>
<dbReference type="InterPro" id="IPR000182">
    <property type="entry name" value="GNAT_dom"/>
</dbReference>
<organism evidence="4 5">
    <name type="scientific">Aureobasidium namibiae CBS 147.97</name>
    <dbReference type="NCBI Taxonomy" id="1043004"/>
    <lineage>
        <taxon>Eukaryota</taxon>
        <taxon>Fungi</taxon>
        <taxon>Dikarya</taxon>
        <taxon>Ascomycota</taxon>
        <taxon>Pezizomycotina</taxon>
        <taxon>Dothideomycetes</taxon>
        <taxon>Dothideomycetidae</taxon>
        <taxon>Dothideales</taxon>
        <taxon>Saccotheciaceae</taxon>
        <taxon>Aureobasidium</taxon>
    </lineage>
</organism>
<dbReference type="Proteomes" id="UP000027730">
    <property type="component" value="Unassembled WGS sequence"/>
</dbReference>
<keyword evidence="5" id="KW-1185">Reference proteome</keyword>
<dbReference type="PANTHER" id="PTHR43877">
    <property type="entry name" value="AMINOALKYLPHOSPHONATE N-ACETYLTRANSFERASE-RELATED-RELATED"/>
    <property type="match status" value="1"/>
</dbReference>
<evidence type="ECO:0000256" key="1">
    <source>
        <dbReference type="ARBA" id="ARBA00022679"/>
    </source>
</evidence>
<proteinExistence type="predicted"/>
<evidence type="ECO:0000313" key="5">
    <source>
        <dbReference type="Proteomes" id="UP000027730"/>
    </source>
</evidence>
<keyword evidence="2 4" id="KW-0012">Acyltransferase</keyword>
<keyword evidence="1 4" id="KW-0808">Transferase</keyword>
<dbReference type="CDD" id="cd04301">
    <property type="entry name" value="NAT_SF"/>
    <property type="match status" value="1"/>
</dbReference>
<reference evidence="4 5" key="1">
    <citation type="journal article" date="2014" name="BMC Genomics">
        <title>Genome sequencing of four Aureobasidium pullulans varieties: biotechnological potential, stress tolerance, and description of new species.</title>
        <authorList>
            <person name="Gostin Ar C."/>
            <person name="Ohm R.A."/>
            <person name="Kogej T."/>
            <person name="Sonjak S."/>
            <person name="Turk M."/>
            <person name="Zajc J."/>
            <person name="Zalar P."/>
            <person name="Grube M."/>
            <person name="Sun H."/>
            <person name="Han J."/>
            <person name="Sharma A."/>
            <person name="Chiniquy J."/>
            <person name="Ngan C.Y."/>
            <person name="Lipzen A."/>
            <person name="Barry K."/>
            <person name="Grigoriev I.V."/>
            <person name="Gunde-Cimerman N."/>
        </authorList>
    </citation>
    <scope>NUCLEOTIDE SEQUENCE [LARGE SCALE GENOMIC DNA]</scope>
    <source>
        <strain evidence="4 5">CBS 147.97</strain>
    </source>
</reference>
<name>A0A074WPG0_9PEZI</name>
<protein>
    <submittedName>
        <fullName evidence="4">Acyl-CoA N-acyltransferase</fullName>
    </submittedName>
</protein>
<evidence type="ECO:0000256" key="2">
    <source>
        <dbReference type="ARBA" id="ARBA00023315"/>
    </source>
</evidence>
<dbReference type="SUPFAM" id="SSF55729">
    <property type="entry name" value="Acyl-CoA N-acyltransferases (Nat)"/>
    <property type="match status" value="1"/>
</dbReference>
<dbReference type="EMBL" id="KL584706">
    <property type="protein sequence ID" value="KEQ75018.1"/>
    <property type="molecule type" value="Genomic_DNA"/>
</dbReference>
<evidence type="ECO:0000259" key="3">
    <source>
        <dbReference type="PROSITE" id="PS51186"/>
    </source>
</evidence>
<accession>A0A074WPG0</accession>
<dbReference type="AlphaFoldDB" id="A0A074WPG0"/>
<evidence type="ECO:0000313" key="4">
    <source>
        <dbReference type="EMBL" id="KEQ75018.1"/>
    </source>
</evidence>